<dbReference type="PANTHER" id="PTHR46558:SF4">
    <property type="entry name" value="DNA-BIDING PHAGE PROTEIN"/>
    <property type="match status" value="1"/>
</dbReference>
<reference evidence="4" key="1">
    <citation type="submission" date="2016-11" db="EMBL/GenBank/DDBJ databases">
        <authorList>
            <person name="Varghese N."/>
            <person name="Submissions S."/>
        </authorList>
    </citation>
    <scope>NUCLEOTIDE SEQUENCE [LARGE SCALE GENOMIC DNA]</scope>
    <source>
        <strain evidence="4">DSM 3071</strain>
    </source>
</reference>
<dbReference type="GeneID" id="89509064"/>
<name>A0A1M5Q520_BUTFI</name>
<dbReference type="EMBL" id="FQXK01000003">
    <property type="protein sequence ID" value="SHH08849.1"/>
    <property type="molecule type" value="Genomic_DNA"/>
</dbReference>
<dbReference type="OrthoDB" id="48775at2"/>
<protein>
    <submittedName>
        <fullName evidence="3">Putative transcriptional regulator</fullName>
    </submittedName>
</protein>
<evidence type="ECO:0000256" key="1">
    <source>
        <dbReference type="ARBA" id="ARBA00023125"/>
    </source>
</evidence>
<proteinExistence type="predicted"/>
<dbReference type="STRING" id="1121131.SAMN02745229_00192"/>
<dbReference type="Proteomes" id="UP000184278">
    <property type="component" value="Unassembled WGS sequence"/>
</dbReference>
<sequence>MKNQIKELRNAKNMTQVELANLVDVSSRTIISLENGKYNPSLVLAYKIAKIFDVTIEQLYYLDKVIEMEAIKQ</sequence>
<keyword evidence="4" id="KW-1185">Reference proteome</keyword>
<dbReference type="CDD" id="cd00093">
    <property type="entry name" value="HTH_XRE"/>
    <property type="match status" value="1"/>
</dbReference>
<dbReference type="Pfam" id="PF01381">
    <property type="entry name" value="HTH_3"/>
    <property type="match status" value="1"/>
</dbReference>
<evidence type="ECO:0000313" key="3">
    <source>
        <dbReference type="EMBL" id="SHH08849.1"/>
    </source>
</evidence>
<dbReference type="AlphaFoldDB" id="A0A1M5Q520"/>
<keyword evidence="1" id="KW-0238">DNA-binding</keyword>
<dbReference type="PROSITE" id="PS50943">
    <property type="entry name" value="HTH_CROC1"/>
    <property type="match status" value="1"/>
</dbReference>
<gene>
    <name evidence="3" type="ORF">SAMN02745229_00192</name>
</gene>
<dbReference type="InterPro" id="IPR010982">
    <property type="entry name" value="Lambda_DNA-bd_dom_sf"/>
</dbReference>
<evidence type="ECO:0000259" key="2">
    <source>
        <dbReference type="PROSITE" id="PS50943"/>
    </source>
</evidence>
<dbReference type="RefSeq" id="WP_073384765.1">
    <property type="nucleotide sequence ID" value="NZ_FQXK01000003.1"/>
</dbReference>
<dbReference type="InterPro" id="IPR001387">
    <property type="entry name" value="Cro/C1-type_HTH"/>
</dbReference>
<dbReference type="SUPFAM" id="SSF47413">
    <property type="entry name" value="lambda repressor-like DNA-binding domains"/>
    <property type="match status" value="1"/>
</dbReference>
<dbReference type="GO" id="GO:0003677">
    <property type="term" value="F:DNA binding"/>
    <property type="evidence" value="ECO:0007669"/>
    <property type="project" value="UniProtKB-KW"/>
</dbReference>
<feature type="domain" description="HTH cro/C1-type" evidence="2">
    <location>
        <begin position="5"/>
        <end position="59"/>
    </location>
</feature>
<accession>A0A1M5Q520</accession>
<dbReference type="SMART" id="SM00530">
    <property type="entry name" value="HTH_XRE"/>
    <property type="match status" value="1"/>
</dbReference>
<organism evidence="3 4">
    <name type="scientific">Butyrivibrio fibrisolvens DSM 3071</name>
    <dbReference type="NCBI Taxonomy" id="1121131"/>
    <lineage>
        <taxon>Bacteria</taxon>
        <taxon>Bacillati</taxon>
        <taxon>Bacillota</taxon>
        <taxon>Clostridia</taxon>
        <taxon>Lachnospirales</taxon>
        <taxon>Lachnospiraceae</taxon>
        <taxon>Butyrivibrio</taxon>
    </lineage>
</organism>
<dbReference type="Gene3D" id="1.10.260.40">
    <property type="entry name" value="lambda repressor-like DNA-binding domains"/>
    <property type="match status" value="1"/>
</dbReference>
<evidence type="ECO:0000313" key="4">
    <source>
        <dbReference type="Proteomes" id="UP000184278"/>
    </source>
</evidence>
<dbReference type="PANTHER" id="PTHR46558">
    <property type="entry name" value="TRACRIPTIONAL REGULATORY PROTEIN-RELATED-RELATED"/>
    <property type="match status" value="1"/>
</dbReference>